<comment type="caution">
    <text evidence="8">The sequence shown here is derived from an EMBL/GenBank/DDBJ whole genome shotgun (WGS) entry which is preliminary data.</text>
</comment>
<dbReference type="InterPro" id="IPR003593">
    <property type="entry name" value="AAA+_ATPase"/>
</dbReference>
<dbReference type="Proteomes" id="UP000238137">
    <property type="component" value="Unassembled WGS sequence"/>
</dbReference>
<dbReference type="Gene3D" id="3.40.50.300">
    <property type="entry name" value="P-loop containing nucleotide triphosphate hydrolases"/>
    <property type="match status" value="2"/>
</dbReference>
<evidence type="ECO:0000256" key="2">
    <source>
        <dbReference type="ARBA" id="ARBA00005417"/>
    </source>
</evidence>
<dbReference type="OrthoDB" id="9802264at2"/>
<dbReference type="PROSITE" id="PS50893">
    <property type="entry name" value="ABC_TRANSPORTER_2"/>
    <property type="match status" value="2"/>
</dbReference>
<evidence type="ECO:0000259" key="7">
    <source>
        <dbReference type="PROSITE" id="PS50893"/>
    </source>
</evidence>
<dbReference type="InterPro" id="IPR003439">
    <property type="entry name" value="ABC_transporter-like_ATP-bd"/>
</dbReference>
<gene>
    <name evidence="8" type="ORF">A7A09_000825</name>
</gene>
<dbReference type="PANTHER" id="PTHR43776">
    <property type="entry name" value="TRANSPORT ATP-BINDING PROTEIN"/>
    <property type="match status" value="1"/>
</dbReference>
<organism evidence="8 9">
    <name type="scientific">Paracoccus methylarcula</name>
    <dbReference type="NCBI Taxonomy" id="72022"/>
    <lineage>
        <taxon>Bacteria</taxon>
        <taxon>Pseudomonadati</taxon>
        <taxon>Pseudomonadota</taxon>
        <taxon>Alphaproteobacteria</taxon>
        <taxon>Rhodobacterales</taxon>
        <taxon>Paracoccaceae</taxon>
        <taxon>Paracoccus</taxon>
    </lineage>
</organism>
<dbReference type="GO" id="GO:0005886">
    <property type="term" value="C:plasma membrane"/>
    <property type="evidence" value="ECO:0007669"/>
    <property type="project" value="UniProtKB-SubCell"/>
</dbReference>
<dbReference type="GO" id="GO:0005524">
    <property type="term" value="F:ATP binding"/>
    <property type="evidence" value="ECO:0007669"/>
    <property type="project" value="UniProtKB-KW"/>
</dbReference>
<dbReference type="Pfam" id="PF00005">
    <property type="entry name" value="ABC_tran"/>
    <property type="match status" value="2"/>
</dbReference>
<feature type="domain" description="ABC transporter" evidence="7">
    <location>
        <begin position="382"/>
        <end position="624"/>
    </location>
</feature>
<dbReference type="SMART" id="SM00382">
    <property type="entry name" value="AAA"/>
    <property type="match status" value="2"/>
</dbReference>
<dbReference type="InterPro" id="IPR017871">
    <property type="entry name" value="ABC_transporter-like_CS"/>
</dbReference>
<keyword evidence="5 8" id="KW-0067">ATP-binding</keyword>
<dbReference type="PANTHER" id="PTHR43776:SF7">
    <property type="entry name" value="D,D-DIPEPTIDE TRANSPORT ATP-BINDING PROTEIN DDPF-RELATED"/>
    <property type="match status" value="1"/>
</dbReference>
<feature type="domain" description="ABC transporter" evidence="7">
    <location>
        <begin position="117"/>
        <end position="362"/>
    </location>
</feature>
<feature type="region of interest" description="Disordered" evidence="6">
    <location>
        <begin position="62"/>
        <end position="113"/>
    </location>
</feature>
<feature type="compositionally biased region" description="Basic and acidic residues" evidence="6">
    <location>
        <begin position="70"/>
        <end position="86"/>
    </location>
</feature>
<dbReference type="GO" id="GO:0055085">
    <property type="term" value="P:transmembrane transport"/>
    <property type="evidence" value="ECO:0007669"/>
    <property type="project" value="UniProtKB-ARBA"/>
</dbReference>
<comment type="similarity">
    <text evidence="2">Belongs to the ABC transporter superfamily.</text>
</comment>
<keyword evidence="3" id="KW-0813">Transport</keyword>
<evidence type="ECO:0000313" key="8">
    <source>
        <dbReference type="EMBL" id="RNF35988.1"/>
    </source>
</evidence>
<dbReference type="PROSITE" id="PS00211">
    <property type="entry name" value="ABC_TRANSPORTER_1"/>
    <property type="match status" value="2"/>
</dbReference>
<dbReference type="InterPro" id="IPR013563">
    <property type="entry name" value="Oligopep_ABC_C"/>
</dbReference>
<feature type="region of interest" description="Disordered" evidence="6">
    <location>
        <begin position="1"/>
        <end position="24"/>
    </location>
</feature>
<feature type="compositionally biased region" description="Low complexity" evidence="6">
    <location>
        <begin position="93"/>
        <end position="102"/>
    </location>
</feature>
<evidence type="ECO:0000256" key="5">
    <source>
        <dbReference type="ARBA" id="ARBA00022840"/>
    </source>
</evidence>
<keyword evidence="4" id="KW-0547">Nucleotide-binding</keyword>
<dbReference type="FunFam" id="3.40.50.300:FF:000016">
    <property type="entry name" value="Oligopeptide ABC transporter ATP-binding component"/>
    <property type="match status" value="1"/>
</dbReference>
<dbReference type="GO" id="GO:0015833">
    <property type="term" value="P:peptide transport"/>
    <property type="evidence" value="ECO:0007669"/>
    <property type="project" value="InterPro"/>
</dbReference>
<evidence type="ECO:0000256" key="6">
    <source>
        <dbReference type="SAM" id="MobiDB-lite"/>
    </source>
</evidence>
<dbReference type="GO" id="GO:0016887">
    <property type="term" value="F:ATP hydrolysis activity"/>
    <property type="evidence" value="ECO:0007669"/>
    <property type="project" value="InterPro"/>
</dbReference>
<dbReference type="CDD" id="cd03257">
    <property type="entry name" value="ABC_NikE_OppD_transporters"/>
    <property type="match status" value="2"/>
</dbReference>
<dbReference type="EMBL" id="PXNQ02000001">
    <property type="protein sequence ID" value="RNF35988.1"/>
    <property type="molecule type" value="Genomic_DNA"/>
</dbReference>
<dbReference type="NCBIfam" id="NF007739">
    <property type="entry name" value="PRK10419.1"/>
    <property type="match status" value="2"/>
</dbReference>
<dbReference type="SUPFAM" id="SSF52540">
    <property type="entry name" value="P-loop containing nucleoside triphosphate hydrolases"/>
    <property type="match status" value="2"/>
</dbReference>
<evidence type="ECO:0000256" key="3">
    <source>
        <dbReference type="ARBA" id="ARBA00022448"/>
    </source>
</evidence>
<evidence type="ECO:0000256" key="4">
    <source>
        <dbReference type="ARBA" id="ARBA00022741"/>
    </source>
</evidence>
<sequence length="637" mass="68531">MDAGLYPRRRGLGQGGGLDQPAVYPAQYSQPADRAGHHPVQPRHPGRGRAVLCRPWRAAAHPKLGPDAGRGADHGDAGPACRDHPGALHPADGAGAEPAGRRAAGRARPETEGDAVIETQELSVSINGTAILQKVDLQLTPGTITGLVGESGSGKSMTSLAIMGLLPRGARTSGQVTLDGQDLLTTPEPQMCKIRGNRIGMIFQEPMTALNPLMNIGDQVAEVLRIHHRMDRTEALARAREKLDRVGLPEPRFPLTLFPHELSGGQRQRVAIALAIAERPDLLIADEPTTALDVTTQAQILDLLAGLVRDEGMALLLITHDLAVVAGIADRVAVMKAGEIVEEGPTEMLFRRQAHPYTRELFAASRHVPAGGGQIAEQEPLLQVENAVREYRLPGKAGVLRAVDGVSLTIGRGESVGLVGESGCGKSTLTRAILGLDPLQGGRIRISGQEVTAGRSMPRELRAKVQVVFQDPFGSFNPRWRVDRLVAEPFHLTGRPSDWRDRVGAALEEVGLSAADSRKYIHEFSGGQRQRIAIARALIIRPDLIVLDEAVSALDVRVRSQVLDLLADLRQSHGLSYLFISHDLSVVRGVADRVLVMEKGRIVEDGPAGQVIETPAHPYTQSLIRAMPRIPEDWVAA</sequence>
<dbReference type="InterPro" id="IPR027417">
    <property type="entry name" value="P-loop_NTPase"/>
</dbReference>
<comment type="subcellular location">
    <subcellularLocation>
        <location evidence="1">Cell inner membrane</location>
        <topology evidence="1">Peripheral membrane protein</topology>
    </subcellularLocation>
</comment>
<keyword evidence="9" id="KW-1185">Reference proteome</keyword>
<proteinExistence type="inferred from homology"/>
<dbReference type="InterPro" id="IPR050319">
    <property type="entry name" value="ABC_transp_ATP-bind"/>
</dbReference>
<evidence type="ECO:0000256" key="1">
    <source>
        <dbReference type="ARBA" id="ARBA00004417"/>
    </source>
</evidence>
<protein>
    <submittedName>
        <fullName evidence="8">ABC transporter ATP-binding protein</fullName>
    </submittedName>
</protein>
<dbReference type="NCBIfam" id="NF008453">
    <property type="entry name" value="PRK11308.1"/>
    <property type="match status" value="2"/>
</dbReference>
<accession>A0A3R7SDV3</accession>
<dbReference type="Pfam" id="PF08352">
    <property type="entry name" value="oligo_HPY"/>
    <property type="match status" value="2"/>
</dbReference>
<name>A0A3R7SDV3_9RHOB</name>
<evidence type="ECO:0000313" key="9">
    <source>
        <dbReference type="Proteomes" id="UP000238137"/>
    </source>
</evidence>
<dbReference type="AlphaFoldDB" id="A0A3R7SDV3"/>
<reference evidence="8" key="1">
    <citation type="submission" date="2018-05" db="EMBL/GenBank/DDBJ databases">
        <title>Reclassification of Methylarcula marina and Methylarcula terricola as Paracoccus methylarcula sp.nov., comb.nov. and Paracoccus terricola comb.nov.</title>
        <authorList>
            <person name="Shmareva M.N."/>
            <person name="Doronina N.V."/>
            <person name="Vasilenko O.V."/>
            <person name="Tarlachkov S.V."/>
            <person name="Trotsenko Y.A."/>
        </authorList>
    </citation>
    <scope>NUCLEOTIDE SEQUENCE [LARGE SCALE GENOMIC DNA]</scope>
    <source>
        <strain evidence="8">VKM B-2159</strain>
    </source>
</reference>